<sequence>MVMLLKEKHHGVLITEFYFVLIYVKLVQKPLNSLEWTIHAVILSRCH</sequence>
<evidence type="ECO:0000313" key="1">
    <source>
        <dbReference type="EMBL" id="KAK3221607.1"/>
    </source>
</evidence>
<comment type="caution">
    <text evidence="1">The sequence shown here is derived from an EMBL/GenBank/DDBJ whole genome shotgun (WGS) entry which is preliminary data.</text>
</comment>
<keyword evidence="2" id="KW-1185">Reference proteome</keyword>
<dbReference type="AlphaFoldDB" id="A0AAE0AQA8"/>
<dbReference type="EMBL" id="JANJYJ010000003">
    <property type="protein sequence ID" value="KAK3221607.1"/>
    <property type="molecule type" value="Genomic_DNA"/>
</dbReference>
<proteinExistence type="predicted"/>
<evidence type="ECO:0000313" key="2">
    <source>
        <dbReference type="Proteomes" id="UP001281410"/>
    </source>
</evidence>
<organism evidence="1 2">
    <name type="scientific">Dipteronia sinensis</name>
    <dbReference type="NCBI Taxonomy" id="43782"/>
    <lineage>
        <taxon>Eukaryota</taxon>
        <taxon>Viridiplantae</taxon>
        <taxon>Streptophyta</taxon>
        <taxon>Embryophyta</taxon>
        <taxon>Tracheophyta</taxon>
        <taxon>Spermatophyta</taxon>
        <taxon>Magnoliopsida</taxon>
        <taxon>eudicotyledons</taxon>
        <taxon>Gunneridae</taxon>
        <taxon>Pentapetalae</taxon>
        <taxon>rosids</taxon>
        <taxon>malvids</taxon>
        <taxon>Sapindales</taxon>
        <taxon>Sapindaceae</taxon>
        <taxon>Hippocastanoideae</taxon>
        <taxon>Acereae</taxon>
        <taxon>Dipteronia</taxon>
    </lineage>
</organism>
<accession>A0AAE0AQA8</accession>
<reference evidence="1" key="1">
    <citation type="journal article" date="2023" name="Plant J.">
        <title>Genome sequences and population genomics provide insights into the demographic history, inbreeding, and mutation load of two 'living fossil' tree species of Dipteronia.</title>
        <authorList>
            <person name="Feng Y."/>
            <person name="Comes H.P."/>
            <person name="Chen J."/>
            <person name="Zhu S."/>
            <person name="Lu R."/>
            <person name="Zhang X."/>
            <person name="Li P."/>
            <person name="Qiu J."/>
            <person name="Olsen K.M."/>
            <person name="Qiu Y."/>
        </authorList>
    </citation>
    <scope>NUCLEOTIDE SEQUENCE</scope>
    <source>
        <strain evidence="1">NBL</strain>
    </source>
</reference>
<protein>
    <submittedName>
        <fullName evidence="1">Uncharacterized protein</fullName>
    </submittedName>
</protein>
<gene>
    <name evidence="1" type="ORF">Dsin_008632</name>
</gene>
<name>A0AAE0AQA8_9ROSI</name>
<dbReference type="Proteomes" id="UP001281410">
    <property type="component" value="Unassembled WGS sequence"/>
</dbReference>